<dbReference type="InterPro" id="IPR023347">
    <property type="entry name" value="Lysozyme_dom_sf"/>
</dbReference>
<feature type="domain" description="Pesticin C-terminal" evidence="3">
    <location>
        <begin position="4"/>
        <end position="149"/>
    </location>
</feature>
<dbReference type="InterPro" id="IPR031922">
    <property type="entry name" value="Pesticin_C"/>
</dbReference>
<dbReference type="OrthoDB" id="8808411at2"/>
<dbReference type="GO" id="GO:0003796">
    <property type="term" value="F:lysozyme activity"/>
    <property type="evidence" value="ECO:0007669"/>
    <property type="project" value="InterPro"/>
</dbReference>
<name>A0A3P3QNH9_9GAMM</name>
<dbReference type="GO" id="GO:0042742">
    <property type="term" value="P:defense response to bacterium"/>
    <property type="evidence" value="ECO:0007669"/>
    <property type="project" value="UniProtKB-KW"/>
</dbReference>
<evidence type="ECO:0000313" key="5">
    <source>
        <dbReference type="Proteomes" id="UP000276260"/>
    </source>
</evidence>
<keyword evidence="2" id="KW-0081">Bacteriolytic enzyme</keyword>
<dbReference type="CDD" id="cd16902">
    <property type="entry name" value="pesticin_lyz"/>
    <property type="match status" value="1"/>
</dbReference>
<dbReference type="Gene3D" id="1.10.530.40">
    <property type="match status" value="1"/>
</dbReference>
<dbReference type="SUPFAM" id="SSF53955">
    <property type="entry name" value="Lysozyme-like"/>
    <property type="match status" value="1"/>
</dbReference>
<gene>
    <name evidence="4" type="ORF">EIK76_01215</name>
</gene>
<comment type="caution">
    <text evidence="4">The sequence shown here is derived from an EMBL/GenBank/DDBJ whole genome shotgun (WGS) entry which is preliminary data.</text>
</comment>
<accession>A0A3P3QNH9</accession>
<dbReference type="RefSeq" id="WP_046521552.1">
    <property type="nucleotide sequence ID" value="NZ_LAVS01000098.1"/>
</dbReference>
<proteinExistence type="predicted"/>
<reference evidence="4 5" key="1">
    <citation type="submission" date="2018-11" db="EMBL/GenBank/DDBJ databases">
        <title>Draft genome analysis of Rheinheimera mesophila isolated from an industrial waste site.</title>
        <authorList>
            <person name="Yu Q."/>
            <person name="Qi Y."/>
            <person name="Zhang H."/>
            <person name="Lu Y."/>
            <person name="Pu J."/>
        </authorList>
    </citation>
    <scope>NUCLEOTIDE SEQUENCE [LARGE SCALE GENOMIC DNA]</scope>
    <source>
        <strain evidence="4 5">IITR13</strain>
    </source>
</reference>
<evidence type="ECO:0000313" key="4">
    <source>
        <dbReference type="EMBL" id="RRJ22734.1"/>
    </source>
</evidence>
<sequence>MTTVNFGFISELEGGPALKGYVPDPKNSNSGVTIATGFDIGQRSLNELYKLFSPELAKKLAPYYGLKKQKAVAALQKTPLRITAEQAEEIDKVTKSQLLNQLAQRYSTAAKAPFADLPECMQTVIASVAFQYGDLSKKCPKFWLAATSADIKAMANELNNFGDRYPTRRRREVDYLLKGEAV</sequence>
<dbReference type="Pfam" id="PF16754">
    <property type="entry name" value="Pesticin"/>
    <property type="match status" value="1"/>
</dbReference>
<dbReference type="EMBL" id="RRCF01000001">
    <property type="protein sequence ID" value="RRJ22734.1"/>
    <property type="molecule type" value="Genomic_DNA"/>
</dbReference>
<evidence type="ECO:0000259" key="3">
    <source>
        <dbReference type="Pfam" id="PF16754"/>
    </source>
</evidence>
<keyword evidence="5" id="KW-1185">Reference proteome</keyword>
<protein>
    <submittedName>
        <fullName evidence="4">Peptidase</fullName>
    </submittedName>
</protein>
<organism evidence="4 5">
    <name type="scientific">Rheinheimera mesophila</name>
    <dbReference type="NCBI Taxonomy" id="1547515"/>
    <lineage>
        <taxon>Bacteria</taxon>
        <taxon>Pseudomonadati</taxon>
        <taxon>Pseudomonadota</taxon>
        <taxon>Gammaproteobacteria</taxon>
        <taxon>Chromatiales</taxon>
        <taxon>Chromatiaceae</taxon>
        <taxon>Rheinheimera</taxon>
    </lineage>
</organism>
<dbReference type="InterPro" id="IPR023346">
    <property type="entry name" value="Lysozyme-like_dom_sf"/>
</dbReference>
<keyword evidence="1" id="KW-0929">Antimicrobial</keyword>
<evidence type="ECO:0000256" key="1">
    <source>
        <dbReference type="ARBA" id="ARBA00022529"/>
    </source>
</evidence>
<dbReference type="GO" id="GO:0031640">
    <property type="term" value="P:killing of cells of another organism"/>
    <property type="evidence" value="ECO:0007669"/>
    <property type="project" value="UniProtKB-KW"/>
</dbReference>
<evidence type="ECO:0000256" key="2">
    <source>
        <dbReference type="ARBA" id="ARBA00022638"/>
    </source>
</evidence>
<dbReference type="Proteomes" id="UP000276260">
    <property type="component" value="Unassembled WGS sequence"/>
</dbReference>
<dbReference type="AlphaFoldDB" id="A0A3P3QNH9"/>